<keyword evidence="4" id="KW-1185">Reference proteome</keyword>
<dbReference type="RefSeq" id="WP_390302425.1">
    <property type="nucleotide sequence ID" value="NZ_JBHULI010000025.1"/>
</dbReference>
<dbReference type="InterPro" id="IPR028098">
    <property type="entry name" value="Glyco_trans_4-like_N"/>
</dbReference>
<protein>
    <submittedName>
        <fullName evidence="3">Glycosyltransferase family 4 protein</fullName>
    </submittedName>
</protein>
<comment type="caution">
    <text evidence="3">The sequence shown here is derived from an EMBL/GenBank/DDBJ whole genome shotgun (WGS) entry which is preliminary data.</text>
</comment>
<dbReference type="PANTHER" id="PTHR45947:SF3">
    <property type="entry name" value="SULFOQUINOVOSYL TRANSFERASE SQD2"/>
    <property type="match status" value="1"/>
</dbReference>
<reference evidence="4" key="1">
    <citation type="journal article" date="2019" name="Int. J. Syst. Evol. Microbiol.">
        <title>The Global Catalogue of Microorganisms (GCM) 10K type strain sequencing project: providing services to taxonomists for standard genome sequencing and annotation.</title>
        <authorList>
            <consortium name="The Broad Institute Genomics Platform"/>
            <consortium name="The Broad Institute Genome Sequencing Center for Infectious Disease"/>
            <person name="Wu L."/>
            <person name="Ma J."/>
        </authorList>
    </citation>
    <scope>NUCLEOTIDE SEQUENCE [LARGE SCALE GENOMIC DNA]</scope>
    <source>
        <strain evidence="4">KCTC 52042</strain>
    </source>
</reference>
<evidence type="ECO:0000259" key="2">
    <source>
        <dbReference type="Pfam" id="PF13579"/>
    </source>
</evidence>
<dbReference type="CDD" id="cd03794">
    <property type="entry name" value="GT4_WbuB-like"/>
    <property type="match status" value="1"/>
</dbReference>
<dbReference type="InterPro" id="IPR050194">
    <property type="entry name" value="Glycosyltransferase_grp1"/>
</dbReference>
<organism evidence="3 4">
    <name type="scientific">Gracilimonas halophila</name>
    <dbReference type="NCBI Taxonomy" id="1834464"/>
    <lineage>
        <taxon>Bacteria</taxon>
        <taxon>Pseudomonadati</taxon>
        <taxon>Balneolota</taxon>
        <taxon>Balneolia</taxon>
        <taxon>Balneolales</taxon>
        <taxon>Balneolaceae</taxon>
        <taxon>Gracilimonas</taxon>
    </lineage>
</organism>
<dbReference type="EMBL" id="JBHULI010000025">
    <property type="protein sequence ID" value="MFD2532971.1"/>
    <property type="molecule type" value="Genomic_DNA"/>
</dbReference>
<dbReference type="PANTHER" id="PTHR45947">
    <property type="entry name" value="SULFOQUINOVOSYL TRANSFERASE SQD2"/>
    <property type="match status" value="1"/>
</dbReference>
<dbReference type="Proteomes" id="UP001597460">
    <property type="component" value="Unassembled WGS sequence"/>
</dbReference>
<accession>A0ABW5JJQ5</accession>
<evidence type="ECO:0000313" key="4">
    <source>
        <dbReference type="Proteomes" id="UP001597460"/>
    </source>
</evidence>
<dbReference type="Pfam" id="PF00534">
    <property type="entry name" value="Glycos_transf_1"/>
    <property type="match status" value="1"/>
</dbReference>
<name>A0ABW5JJQ5_9BACT</name>
<sequence>MRILFLTDNFPPEVNAPATRTYEHAKEWVEAGAEVTIITCFPNFPQGKVYDGYKNKLREVEEVDGMRVIRVWSYMSANQGFLKRTLDYVSFAVMASIFGIFEKADVIIATSPQFFTTWSGWFLSLIKRKAWVFELRDLWPESIASVGAMKKNSKRYRLLEKIELALYMSADFVIPNTPAFKANLISRNIPEEKIHVIPNGANLKLFDAERKNANLKEELGIKEDFVVGYIGTHGLAHSLDFVVESIAKADFKNIHFLFIGDGAEKEKVKAIASKNDLKNVTFLDPIPKEQIPNYLSLTDASLVPLKRSDTFKTVIPSKIFEACAMGKPIILGVEGQAKKIIDEFGAGVHFEPENTEEFIQAVNKLKDDRVLYNTLSKNALKLAQAYDRKVLAKEMLDLIHSKAFPKKRSG</sequence>
<feature type="domain" description="Glycosyl transferase family 1" evidence="1">
    <location>
        <begin position="215"/>
        <end position="380"/>
    </location>
</feature>
<dbReference type="InterPro" id="IPR001296">
    <property type="entry name" value="Glyco_trans_1"/>
</dbReference>
<proteinExistence type="predicted"/>
<dbReference type="SUPFAM" id="SSF53756">
    <property type="entry name" value="UDP-Glycosyltransferase/glycogen phosphorylase"/>
    <property type="match status" value="1"/>
</dbReference>
<gene>
    <name evidence="3" type="ORF">ACFSVN_10975</name>
</gene>
<dbReference type="Gene3D" id="3.40.50.2000">
    <property type="entry name" value="Glycogen Phosphorylase B"/>
    <property type="match status" value="2"/>
</dbReference>
<evidence type="ECO:0000259" key="1">
    <source>
        <dbReference type="Pfam" id="PF00534"/>
    </source>
</evidence>
<dbReference type="Pfam" id="PF13579">
    <property type="entry name" value="Glyco_trans_4_4"/>
    <property type="match status" value="1"/>
</dbReference>
<feature type="domain" description="Glycosyltransferase subfamily 4-like N-terminal" evidence="2">
    <location>
        <begin position="17"/>
        <end position="200"/>
    </location>
</feature>
<evidence type="ECO:0000313" key="3">
    <source>
        <dbReference type="EMBL" id="MFD2532971.1"/>
    </source>
</evidence>